<dbReference type="Proteomes" id="UP000030661">
    <property type="component" value="Unassembled WGS sequence"/>
</dbReference>
<dbReference type="InterPro" id="IPR020471">
    <property type="entry name" value="AKR"/>
</dbReference>
<dbReference type="InterPro" id="IPR023210">
    <property type="entry name" value="NADP_OxRdtase_dom"/>
</dbReference>
<dbReference type="PRINTS" id="PR00069">
    <property type="entry name" value="ALDKETRDTASE"/>
</dbReference>
<dbReference type="EMBL" id="DF820469">
    <property type="protein sequence ID" value="GAK58945.1"/>
    <property type="molecule type" value="Genomic_DNA"/>
</dbReference>
<dbReference type="InterPro" id="IPR050523">
    <property type="entry name" value="AKR_Detox_Biosynth"/>
</dbReference>
<gene>
    <name evidence="4" type="ORF">U27_05920</name>
</gene>
<reference evidence="4" key="1">
    <citation type="journal article" date="2015" name="PeerJ">
        <title>First genomic representation of candidate bacterial phylum KSB3 points to enhanced environmental sensing as a trigger of wastewater bulking.</title>
        <authorList>
            <person name="Sekiguchi Y."/>
            <person name="Ohashi A."/>
            <person name="Parks D.H."/>
            <person name="Yamauchi T."/>
            <person name="Tyson G.W."/>
            <person name="Hugenholtz P."/>
        </authorList>
    </citation>
    <scope>NUCLEOTIDE SEQUENCE [LARGE SCALE GENOMIC DNA]</scope>
</reference>
<feature type="domain" description="NADP-dependent oxidoreductase" evidence="3">
    <location>
        <begin position="15"/>
        <end position="314"/>
    </location>
</feature>
<dbReference type="AlphaFoldDB" id="A0A081C2Z0"/>
<dbReference type="PANTHER" id="PTHR43364:SF4">
    <property type="entry name" value="NAD(P)-LINKED OXIDOREDUCTASE SUPERFAMILY PROTEIN"/>
    <property type="match status" value="1"/>
</dbReference>
<evidence type="ECO:0000256" key="2">
    <source>
        <dbReference type="SAM" id="MobiDB-lite"/>
    </source>
</evidence>
<dbReference type="HOGENOM" id="CLU_023205_2_0_0"/>
<keyword evidence="1" id="KW-0560">Oxidoreductase</keyword>
<protein>
    <submittedName>
        <fullName evidence="4">Aldo/keto reductase</fullName>
    </submittedName>
</protein>
<organism evidence="4">
    <name type="scientific">Vecturithrix granuli</name>
    <dbReference type="NCBI Taxonomy" id="1499967"/>
    <lineage>
        <taxon>Bacteria</taxon>
        <taxon>Candidatus Moduliflexota</taxon>
        <taxon>Candidatus Vecturitrichia</taxon>
        <taxon>Candidatus Vecturitrichales</taxon>
        <taxon>Candidatus Vecturitrichaceae</taxon>
        <taxon>Candidatus Vecturithrix</taxon>
    </lineage>
</organism>
<dbReference type="PANTHER" id="PTHR43364">
    <property type="entry name" value="NADH-SPECIFIC METHYLGLYOXAL REDUCTASE-RELATED"/>
    <property type="match status" value="1"/>
</dbReference>
<name>A0A081C2Z0_VECG1</name>
<evidence type="ECO:0000256" key="1">
    <source>
        <dbReference type="ARBA" id="ARBA00023002"/>
    </source>
</evidence>
<dbReference type="InterPro" id="IPR036812">
    <property type="entry name" value="NAD(P)_OxRdtase_dom_sf"/>
</dbReference>
<feature type="region of interest" description="Disordered" evidence="2">
    <location>
        <begin position="216"/>
        <end position="236"/>
    </location>
</feature>
<dbReference type="Gene3D" id="3.20.20.100">
    <property type="entry name" value="NADP-dependent oxidoreductase domain"/>
    <property type="match status" value="1"/>
</dbReference>
<proteinExistence type="predicted"/>
<dbReference type="CDD" id="cd19081">
    <property type="entry name" value="AKR_AKR9C1"/>
    <property type="match status" value="1"/>
</dbReference>
<dbReference type="STRING" id="1499967.U27_05920"/>
<dbReference type="FunFam" id="3.20.20.100:FF:000004">
    <property type="entry name" value="Oxidoreductase, aldo/keto reductase"/>
    <property type="match status" value="1"/>
</dbReference>
<dbReference type="eggNOG" id="COG0667">
    <property type="taxonomic scope" value="Bacteria"/>
</dbReference>
<accession>A0A081C2Z0</accession>
<keyword evidence="5" id="KW-1185">Reference proteome</keyword>
<evidence type="ECO:0000313" key="4">
    <source>
        <dbReference type="EMBL" id="GAK58945.1"/>
    </source>
</evidence>
<dbReference type="SUPFAM" id="SSF51430">
    <property type="entry name" value="NAD(P)-linked oxidoreductase"/>
    <property type="match status" value="1"/>
</dbReference>
<sequence>MHYKFLGKSGLKVSEIALGIQTFGWCADEKAAHTILDRFIEAGGNFLDMADSYNEGQAEQIMGTWLQSGKNRAALVIATKTFFPTGKGPNDMGLTRKHIHTEIDNSLRRLHTDYIDLYQLHCFDASTPLEETLGALDDLVHSGKVRYIGASNFTASQLQKALMLSNINRWNSFISLQPEYSLLVRSTEWELLPFCREAGLAVLPWSPLAGGWLTGKYRKDQPPPADSRVGRKDRWDDQAEQRASELTWRVIDALVAIGNERGKTPAQIALNWLLQQPGVTSPIIGARTLEQLDDNLGSTGWALNAEERERLNAASAIPLLYPYSFIERYSRKRA</sequence>
<evidence type="ECO:0000259" key="3">
    <source>
        <dbReference type="Pfam" id="PF00248"/>
    </source>
</evidence>
<evidence type="ECO:0000313" key="5">
    <source>
        <dbReference type="Proteomes" id="UP000030661"/>
    </source>
</evidence>
<dbReference type="GO" id="GO:0016491">
    <property type="term" value="F:oxidoreductase activity"/>
    <property type="evidence" value="ECO:0007669"/>
    <property type="project" value="UniProtKB-KW"/>
</dbReference>
<dbReference type="Pfam" id="PF00248">
    <property type="entry name" value="Aldo_ket_red"/>
    <property type="match status" value="1"/>
</dbReference>
<dbReference type="GO" id="GO:0005829">
    <property type="term" value="C:cytosol"/>
    <property type="evidence" value="ECO:0007669"/>
    <property type="project" value="UniProtKB-ARBA"/>
</dbReference>